<evidence type="ECO:0000313" key="2">
    <source>
        <dbReference type="EMBL" id="PGH32353.1"/>
    </source>
</evidence>
<protein>
    <submittedName>
        <fullName evidence="2">Uncharacterized protein</fullName>
    </submittedName>
</protein>
<sequence length="909" mass="102902">MYPGVQVYSLNRRTGQRQDYLISQTSQPTEVVLDVPYQYLDTPLDSDEHSPMTSSPHKPQYADPHHDGYSYPFDAPVPQAYNPYLEQWQCQYYGIPPPCYLNPLSGLAISEVDAHEAPYAGDKLTEQETIQPPRPNSDPALSNTVFILFGNPFPECNSMTDMYRPYFQVYPRAAGETTPDLDIGFHHESPRVVQVDITKSWKGLSSDKAEELLFWETTFRRILECLLHDQLELLQQQCEITAQTPRGRERSHSDRIHYLPICIIDIATAMVYSYREHRRMYRWLASMGNIYKTVAQFVRTHDCFVSPAVGKNSFHTTGDLRIGVKLLGANNYLQSTAIHPSGSPVEVNWAPDMLSFEQFDPITTEGHEFRLVPRYNSSLTFTGADNVLDPRHIVYKTSATWLRWDSSISGFHGTVPFYSDSVGEMPYPEAHLIGGASREQPRICTLRIMITATALEYFDPAVRFEKTVRARVTINVMKRQCPQFNLASAYTLGLMGADNPKCNRVQSSPEWGPLQQPCPQMKWWDDPFIGAGVPVGCRADEKRMLFRPSGHYKDSDERALPSRHPFDSFTRPSLLSTNIHTGLPTLSDDWQIGKDNDISPPTPLESGLRVPPLRRQRRSPHNVDTLKTIPKLGSTVLPQMKTDHPNHPRTESGDKRLRHDIVNMLGMSLHCNQNDEDLEMRYRPWGKRSYWRGTGLSVQKKGNGYPCQGRRLPRNSMFSKTNSEDEDESYISKYCQKMRLGSDQHSKWKPEFNFSRTPSSEPLTMDCSRFLNSHMDTRGGESGMEVPWTPPPSDVCPCGFEPCRLPGPINPQTGSGAEHDVTGLPPLVRGKDKAAFVQMIVEREEEERRMLGSDIGDIFDSSPTSTSEGDWEDVDTDEDGVSIPNDEDSDEDQTNEGVPIPIHGSSIKG</sequence>
<keyword evidence="3" id="KW-1185">Reference proteome</keyword>
<dbReference type="EMBL" id="PDND01000095">
    <property type="protein sequence ID" value="PGH32353.1"/>
    <property type="molecule type" value="Genomic_DNA"/>
</dbReference>
<gene>
    <name evidence="2" type="ORF">GX50_04833</name>
</gene>
<reference evidence="2 3" key="1">
    <citation type="submission" date="2017-10" db="EMBL/GenBank/DDBJ databases">
        <title>Comparative genomics in systemic dimorphic fungi from Ajellomycetaceae.</title>
        <authorList>
            <person name="Munoz J.F."/>
            <person name="Mcewen J.G."/>
            <person name="Clay O.K."/>
            <person name="Cuomo C.A."/>
        </authorList>
    </citation>
    <scope>NUCLEOTIDE SEQUENCE [LARGE SCALE GENOMIC DNA]</scope>
    <source>
        <strain evidence="2 3">UAMH4076</strain>
    </source>
</reference>
<feature type="region of interest" description="Disordered" evidence="1">
    <location>
        <begin position="587"/>
        <end position="609"/>
    </location>
</feature>
<accession>A0A2B7ZGQ9</accession>
<dbReference type="AlphaFoldDB" id="A0A2B7ZGQ9"/>
<feature type="region of interest" description="Disordered" evidence="1">
    <location>
        <begin position="851"/>
        <end position="909"/>
    </location>
</feature>
<evidence type="ECO:0000313" key="3">
    <source>
        <dbReference type="Proteomes" id="UP000226031"/>
    </source>
</evidence>
<name>A0A2B7ZGQ9_9EURO</name>
<feature type="region of interest" description="Disordered" evidence="1">
    <location>
        <begin position="42"/>
        <end position="69"/>
    </location>
</feature>
<dbReference type="VEuPathDB" id="FungiDB:EMCG_03821"/>
<comment type="caution">
    <text evidence="2">The sequence shown here is derived from an EMBL/GenBank/DDBJ whole genome shotgun (WGS) entry which is preliminary data.</text>
</comment>
<feature type="region of interest" description="Disordered" evidence="1">
    <location>
        <begin position="701"/>
        <end position="723"/>
    </location>
</feature>
<dbReference type="Proteomes" id="UP000226031">
    <property type="component" value="Unassembled WGS sequence"/>
</dbReference>
<feature type="compositionally biased region" description="Acidic residues" evidence="1">
    <location>
        <begin position="869"/>
        <end position="894"/>
    </location>
</feature>
<evidence type="ECO:0000256" key="1">
    <source>
        <dbReference type="SAM" id="MobiDB-lite"/>
    </source>
</evidence>
<organism evidence="2 3">
    <name type="scientific">[Emmonsia] crescens</name>
    <dbReference type="NCBI Taxonomy" id="73230"/>
    <lineage>
        <taxon>Eukaryota</taxon>
        <taxon>Fungi</taxon>
        <taxon>Dikarya</taxon>
        <taxon>Ascomycota</taxon>
        <taxon>Pezizomycotina</taxon>
        <taxon>Eurotiomycetes</taxon>
        <taxon>Eurotiomycetidae</taxon>
        <taxon>Onygenales</taxon>
        <taxon>Ajellomycetaceae</taxon>
        <taxon>Emergomyces</taxon>
    </lineage>
</organism>
<proteinExistence type="predicted"/>